<evidence type="ECO:0000256" key="3">
    <source>
        <dbReference type="ARBA" id="ARBA00023163"/>
    </source>
</evidence>
<keyword evidence="1" id="KW-0805">Transcription regulation</keyword>
<evidence type="ECO:0000259" key="4">
    <source>
        <dbReference type="PROSITE" id="PS51118"/>
    </source>
</evidence>
<keyword evidence="6" id="KW-1185">Reference proteome</keyword>
<dbReference type="PROSITE" id="PS51118">
    <property type="entry name" value="HTH_HXLR"/>
    <property type="match status" value="1"/>
</dbReference>
<name>A0A2S7IH17_9BACT</name>
<evidence type="ECO:0000256" key="2">
    <source>
        <dbReference type="ARBA" id="ARBA00023125"/>
    </source>
</evidence>
<protein>
    <submittedName>
        <fullName evidence="5">Transcriptional regulator</fullName>
    </submittedName>
</protein>
<dbReference type="PANTHER" id="PTHR33204">
    <property type="entry name" value="TRANSCRIPTIONAL REGULATOR, MARR FAMILY"/>
    <property type="match status" value="1"/>
</dbReference>
<dbReference type="PANTHER" id="PTHR33204:SF29">
    <property type="entry name" value="TRANSCRIPTIONAL REGULATOR"/>
    <property type="match status" value="1"/>
</dbReference>
<dbReference type="OrthoDB" id="8231503at2"/>
<dbReference type="SUPFAM" id="SSF46785">
    <property type="entry name" value="Winged helix' DNA-binding domain"/>
    <property type="match status" value="1"/>
</dbReference>
<organism evidence="5 6">
    <name type="scientific">Siphonobacter curvatus</name>
    <dbReference type="NCBI Taxonomy" id="2094562"/>
    <lineage>
        <taxon>Bacteria</taxon>
        <taxon>Pseudomonadati</taxon>
        <taxon>Bacteroidota</taxon>
        <taxon>Cytophagia</taxon>
        <taxon>Cytophagales</taxon>
        <taxon>Cytophagaceae</taxon>
        <taxon>Siphonobacter</taxon>
    </lineage>
</organism>
<sequence length="135" mass="15123">MSPYTKRYVRRKNSRPYTCGTAVTLEIIGGKWKPAIILCLSKGLRRPQRATADGTTASRWVVNQQLKELEGHGIITKKIYPVLPPKVEYFLTEFGESLLPITQTIEAWGLPYEQAYEEILEGKNAPGPEDAASES</sequence>
<dbReference type="RefSeq" id="WP_104715282.1">
    <property type="nucleotide sequence ID" value="NZ_PTRA01000005.1"/>
</dbReference>
<proteinExistence type="predicted"/>
<dbReference type="Pfam" id="PF01638">
    <property type="entry name" value="HxlR"/>
    <property type="match status" value="1"/>
</dbReference>
<gene>
    <name evidence="5" type="ORF">C5O19_20635</name>
</gene>
<dbReference type="GO" id="GO:0003677">
    <property type="term" value="F:DNA binding"/>
    <property type="evidence" value="ECO:0007669"/>
    <property type="project" value="UniProtKB-KW"/>
</dbReference>
<dbReference type="InterPro" id="IPR002577">
    <property type="entry name" value="HTH_HxlR"/>
</dbReference>
<dbReference type="EMBL" id="PTRA01000005">
    <property type="protein sequence ID" value="PQA54958.1"/>
    <property type="molecule type" value="Genomic_DNA"/>
</dbReference>
<accession>A0A2S7IH17</accession>
<reference evidence="6" key="1">
    <citation type="submission" date="2018-02" db="EMBL/GenBank/DDBJ databases">
        <title>Genome sequencing of Solimonas sp. HR-BB.</title>
        <authorList>
            <person name="Lee Y."/>
            <person name="Jeon C.O."/>
        </authorList>
    </citation>
    <scope>NUCLEOTIDE SEQUENCE [LARGE SCALE GENOMIC DNA]</scope>
    <source>
        <strain evidence="6">HR-U</strain>
    </source>
</reference>
<dbReference type="InterPro" id="IPR036388">
    <property type="entry name" value="WH-like_DNA-bd_sf"/>
</dbReference>
<dbReference type="Proteomes" id="UP000239590">
    <property type="component" value="Unassembled WGS sequence"/>
</dbReference>
<evidence type="ECO:0000256" key="1">
    <source>
        <dbReference type="ARBA" id="ARBA00023015"/>
    </source>
</evidence>
<feature type="domain" description="HTH hxlR-type" evidence="4">
    <location>
        <begin position="19"/>
        <end position="117"/>
    </location>
</feature>
<keyword evidence="3" id="KW-0804">Transcription</keyword>
<evidence type="ECO:0000313" key="5">
    <source>
        <dbReference type="EMBL" id="PQA54958.1"/>
    </source>
</evidence>
<dbReference type="Gene3D" id="1.10.10.10">
    <property type="entry name" value="Winged helix-like DNA-binding domain superfamily/Winged helix DNA-binding domain"/>
    <property type="match status" value="1"/>
</dbReference>
<dbReference type="InterPro" id="IPR036390">
    <property type="entry name" value="WH_DNA-bd_sf"/>
</dbReference>
<evidence type="ECO:0000313" key="6">
    <source>
        <dbReference type="Proteomes" id="UP000239590"/>
    </source>
</evidence>
<comment type="caution">
    <text evidence="5">The sequence shown here is derived from an EMBL/GenBank/DDBJ whole genome shotgun (WGS) entry which is preliminary data.</text>
</comment>
<keyword evidence="2" id="KW-0238">DNA-binding</keyword>
<dbReference type="AlphaFoldDB" id="A0A2S7IH17"/>